<feature type="compositionally biased region" description="Low complexity" evidence="1">
    <location>
        <begin position="15"/>
        <end position="26"/>
    </location>
</feature>
<dbReference type="EMBL" id="JALLBG020000087">
    <property type="protein sequence ID" value="KAL3766293.1"/>
    <property type="molecule type" value="Genomic_DNA"/>
</dbReference>
<dbReference type="AlphaFoldDB" id="A0ABD3MQU3"/>
<keyword evidence="3" id="KW-1185">Reference proteome</keyword>
<name>A0ABD3MQU3_9STRA</name>
<organism evidence="2 3">
    <name type="scientific">Discostella pseudostelligera</name>
    <dbReference type="NCBI Taxonomy" id="259834"/>
    <lineage>
        <taxon>Eukaryota</taxon>
        <taxon>Sar</taxon>
        <taxon>Stramenopiles</taxon>
        <taxon>Ochrophyta</taxon>
        <taxon>Bacillariophyta</taxon>
        <taxon>Coscinodiscophyceae</taxon>
        <taxon>Thalassiosirophycidae</taxon>
        <taxon>Stephanodiscales</taxon>
        <taxon>Stephanodiscaceae</taxon>
        <taxon>Discostella</taxon>
    </lineage>
</organism>
<protein>
    <submittedName>
        <fullName evidence="2">Uncharacterized protein</fullName>
    </submittedName>
</protein>
<proteinExistence type="predicted"/>
<evidence type="ECO:0000313" key="3">
    <source>
        <dbReference type="Proteomes" id="UP001530293"/>
    </source>
</evidence>
<evidence type="ECO:0000256" key="1">
    <source>
        <dbReference type="SAM" id="MobiDB-lite"/>
    </source>
</evidence>
<reference evidence="2 3" key="1">
    <citation type="submission" date="2024-10" db="EMBL/GenBank/DDBJ databases">
        <title>Updated reference genomes for cyclostephanoid diatoms.</title>
        <authorList>
            <person name="Roberts W.R."/>
            <person name="Alverson A.J."/>
        </authorList>
    </citation>
    <scope>NUCLEOTIDE SEQUENCE [LARGE SCALE GENOMIC DNA]</scope>
    <source>
        <strain evidence="2 3">AJA232-27</strain>
    </source>
</reference>
<comment type="caution">
    <text evidence="2">The sequence shown here is derived from an EMBL/GenBank/DDBJ whole genome shotgun (WGS) entry which is preliminary data.</text>
</comment>
<sequence length="342" mass="37376">MMIATAEGASMSYQTNGQSPTPTSNTSSVNAFLCSGNKRLASCREELEQSWQDVGCGSGSVGVGSGGNVAPMSKTTLRCISYDGPFEHNDDEDEDMMMCGGGADNSSRVKRRKTLPLDVVDDDAMTTNTMECSSYVRGHRVSPTYCRPPRQATDTPVKAGWYEGSIDESGNRHGLGITRHDDGTEYEGPYVRDVMEGGGGKYKFITERRLIPDPNRMGSTLHRQIEKSFEGIFEKDVPRGAGMFVTKTVDCAPQVLGSDQLDIRFMEVVYDVGMYNHKNTAVGEGVRIIYSTTNGDGRSTLEKTCYRLMNGVNTNLKVCPNYASWVCQCMGITDIPVPSFSV</sequence>
<dbReference type="Proteomes" id="UP001530293">
    <property type="component" value="Unassembled WGS sequence"/>
</dbReference>
<accession>A0ABD3MQU3</accession>
<gene>
    <name evidence="2" type="ORF">ACHAWU_005685</name>
</gene>
<evidence type="ECO:0000313" key="2">
    <source>
        <dbReference type="EMBL" id="KAL3766293.1"/>
    </source>
</evidence>
<feature type="region of interest" description="Disordered" evidence="1">
    <location>
        <begin position="1"/>
        <end position="26"/>
    </location>
</feature>